<dbReference type="PANTHER" id="PTHR21028:SF2">
    <property type="entry name" value="CYTH DOMAIN-CONTAINING PROTEIN"/>
    <property type="match status" value="1"/>
</dbReference>
<dbReference type="SMART" id="SM01118">
    <property type="entry name" value="CYTH"/>
    <property type="match status" value="1"/>
</dbReference>
<organism evidence="2 3">
    <name type="scientific">Catenulispora subtropica</name>
    <dbReference type="NCBI Taxonomy" id="450798"/>
    <lineage>
        <taxon>Bacteria</taxon>
        <taxon>Bacillati</taxon>
        <taxon>Actinomycetota</taxon>
        <taxon>Actinomycetes</taxon>
        <taxon>Catenulisporales</taxon>
        <taxon>Catenulisporaceae</taxon>
        <taxon>Catenulispora</taxon>
    </lineage>
</organism>
<dbReference type="RefSeq" id="WP_344662737.1">
    <property type="nucleotide sequence ID" value="NZ_BAAAQM010000081.1"/>
</dbReference>
<dbReference type="Gene3D" id="2.40.320.10">
    <property type="entry name" value="Hypothetical Protein Pfu-838710-001"/>
    <property type="match status" value="1"/>
</dbReference>
<name>A0ABP5ERS2_9ACTN</name>
<dbReference type="PANTHER" id="PTHR21028">
    <property type="entry name" value="SI:CH211-156B7.4"/>
    <property type="match status" value="1"/>
</dbReference>
<evidence type="ECO:0000313" key="2">
    <source>
        <dbReference type="EMBL" id="GAA2004323.1"/>
    </source>
</evidence>
<accession>A0ABP5ERS2</accession>
<reference evidence="3" key="1">
    <citation type="journal article" date="2019" name="Int. J. Syst. Evol. Microbiol.">
        <title>The Global Catalogue of Microorganisms (GCM) 10K type strain sequencing project: providing services to taxonomists for standard genome sequencing and annotation.</title>
        <authorList>
            <consortium name="The Broad Institute Genomics Platform"/>
            <consortium name="The Broad Institute Genome Sequencing Center for Infectious Disease"/>
            <person name="Wu L."/>
            <person name="Ma J."/>
        </authorList>
    </citation>
    <scope>NUCLEOTIDE SEQUENCE [LARGE SCALE GENOMIC DNA]</scope>
    <source>
        <strain evidence="3">JCM 16013</strain>
    </source>
</reference>
<dbReference type="InterPro" id="IPR033469">
    <property type="entry name" value="CYTH-like_dom_sf"/>
</dbReference>
<proteinExistence type="predicted"/>
<feature type="domain" description="CYTH" evidence="1">
    <location>
        <begin position="2"/>
        <end position="183"/>
    </location>
</feature>
<dbReference type="InterPro" id="IPR008173">
    <property type="entry name" value="Adenylyl_cyclase_CyaB"/>
</dbReference>
<dbReference type="EMBL" id="BAAAQM010000081">
    <property type="protein sequence ID" value="GAA2004323.1"/>
    <property type="molecule type" value="Genomic_DNA"/>
</dbReference>
<comment type="caution">
    <text evidence="2">The sequence shown here is derived from an EMBL/GenBank/DDBJ whole genome shotgun (WGS) entry which is preliminary data.</text>
</comment>
<dbReference type="Pfam" id="PF01928">
    <property type="entry name" value="CYTH"/>
    <property type="match status" value="1"/>
</dbReference>
<dbReference type="PROSITE" id="PS51707">
    <property type="entry name" value="CYTH"/>
    <property type="match status" value="1"/>
</dbReference>
<evidence type="ECO:0000313" key="3">
    <source>
        <dbReference type="Proteomes" id="UP001499854"/>
    </source>
</evidence>
<gene>
    <name evidence="2" type="ORF">GCM10009838_83160</name>
</gene>
<sequence length="190" mass="20280">MAIEAELKARVTDPETVLRILAAIAPGTSAIYQDQYFDSTDGSFTASGRELRIRTVDSTEAVRHILTFKAPAVDAESGSKPEYETLVADPDATAAILLALGYRALVSFSKHCANHRMQRAGRDMLATVVTVPEIDGTFLEVETLTDDASDVPAALAAVHAVMTEVGIAPADFTTELYTEAVLRARPGNAV</sequence>
<dbReference type="CDD" id="cd07890">
    <property type="entry name" value="CYTH-like_AC_IV-like"/>
    <property type="match status" value="1"/>
</dbReference>
<dbReference type="NCBIfam" id="TIGR00318">
    <property type="entry name" value="cyaB"/>
    <property type="match status" value="1"/>
</dbReference>
<dbReference type="SUPFAM" id="SSF55154">
    <property type="entry name" value="CYTH-like phosphatases"/>
    <property type="match status" value="1"/>
</dbReference>
<evidence type="ECO:0000259" key="1">
    <source>
        <dbReference type="PROSITE" id="PS51707"/>
    </source>
</evidence>
<protein>
    <recommendedName>
        <fullName evidence="1">CYTH domain-containing protein</fullName>
    </recommendedName>
</protein>
<keyword evidence="3" id="KW-1185">Reference proteome</keyword>
<dbReference type="Proteomes" id="UP001499854">
    <property type="component" value="Unassembled WGS sequence"/>
</dbReference>
<dbReference type="InterPro" id="IPR023577">
    <property type="entry name" value="CYTH_domain"/>
</dbReference>